<comment type="caution">
    <text evidence="2">The sequence shown here is derived from an EMBL/GenBank/DDBJ whole genome shotgun (WGS) entry which is preliminary data.</text>
</comment>
<gene>
    <name evidence="2" type="ORF">SDC9_129080</name>
</gene>
<dbReference type="AlphaFoldDB" id="A0A645CZM9"/>
<evidence type="ECO:0000256" key="1">
    <source>
        <dbReference type="SAM" id="MobiDB-lite"/>
    </source>
</evidence>
<accession>A0A645CZM9</accession>
<organism evidence="2">
    <name type="scientific">bioreactor metagenome</name>
    <dbReference type="NCBI Taxonomy" id="1076179"/>
    <lineage>
        <taxon>unclassified sequences</taxon>
        <taxon>metagenomes</taxon>
        <taxon>ecological metagenomes</taxon>
    </lineage>
</organism>
<feature type="region of interest" description="Disordered" evidence="1">
    <location>
        <begin position="1"/>
        <end position="49"/>
    </location>
</feature>
<protein>
    <submittedName>
        <fullName evidence="2">Uncharacterized protein</fullName>
    </submittedName>
</protein>
<dbReference type="EMBL" id="VSSQ01031216">
    <property type="protein sequence ID" value="MPM82022.1"/>
    <property type="molecule type" value="Genomic_DNA"/>
</dbReference>
<name>A0A645CZM9_9ZZZZ</name>
<evidence type="ECO:0000313" key="2">
    <source>
        <dbReference type="EMBL" id="MPM82022.1"/>
    </source>
</evidence>
<reference evidence="2" key="1">
    <citation type="submission" date="2019-08" db="EMBL/GenBank/DDBJ databases">
        <authorList>
            <person name="Kucharzyk K."/>
            <person name="Murdoch R.W."/>
            <person name="Higgins S."/>
            <person name="Loffler F."/>
        </authorList>
    </citation>
    <scope>NUCLEOTIDE SEQUENCE</scope>
</reference>
<proteinExistence type="predicted"/>
<sequence length="157" mass="16584">MNPVAQGGHGLFLESSDGKHPAPEGNFARHGNIAPHRRPGKSGNHRCGDGDARGGTVLGNRAFWEVDVKVAVFVKFSVDAQLSGAAADIRDGRVGGLLHHIAQVSGELHLAGAGDHIGLNFQQFAARTGPGKAVYHAHLLQRGAFFRVIPPDTQVSF</sequence>
<feature type="compositionally biased region" description="Basic residues" evidence="1">
    <location>
        <begin position="35"/>
        <end position="44"/>
    </location>
</feature>